<proteinExistence type="predicted"/>
<organism evidence="2 3">
    <name type="scientific">Mytilus coruscus</name>
    <name type="common">Sea mussel</name>
    <dbReference type="NCBI Taxonomy" id="42192"/>
    <lineage>
        <taxon>Eukaryota</taxon>
        <taxon>Metazoa</taxon>
        <taxon>Spiralia</taxon>
        <taxon>Lophotrochozoa</taxon>
        <taxon>Mollusca</taxon>
        <taxon>Bivalvia</taxon>
        <taxon>Autobranchia</taxon>
        <taxon>Pteriomorphia</taxon>
        <taxon>Mytilida</taxon>
        <taxon>Mytiloidea</taxon>
        <taxon>Mytilidae</taxon>
        <taxon>Mytilinae</taxon>
        <taxon>Mytilus</taxon>
    </lineage>
</organism>
<dbReference type="Gene3D" id="3.90.70.10">
    <property type="entry name" value="Cysteine proteinases"/>
    <property type="match status" value="1"/>
</dbReference>
<dbReference type="InterPro" id="IPR038765">
    <property type="entry name" value="Papain-like_cys_pep_sf"/>
</dbReference>
<name>A0A6J8AEF9_MYTCO</name>
<dbReference type="AlphaFoldDB" id="A0A6J8AEF9"/>
<dbReference type="SUPFAM" id="SSF54001">
    <property type="entry name" value="Cysteine proteinases"/>
    <property type="match status" value="1"/>
</dbReference>
<evidence type="ECO:0000256" key="1">
    <source>
        <dbReference type="SAM" id="MobiDB-lite"/>
    </source>
</evidence>
<protein>
    <submittedName>
        <fullName evidence="2">Uncharacterized protein</fullName>
    </submittedName>
</protein>
<keyword evidence="3" id="KW-1185">Reference proteome</keyword>
<gene>
    <name evidence="2" type="ORF">MCOR_6938</name>
</gene>
<sequence length="314" mass="36471">MNDNEAWVPRCLQDPEVDDQKNWMKGWVESEEDLQTVLEAHRRASLSTFVTWSDDSKKKNKTERRILWKYGDVDINQGSMPFCVNRTIMYTCQYGKPRRKNSNENMVQSPQSPYQRSYTIKEKNLSLMQTVQCMRIADIHRILQYHTACTVICNSSQAVSSTKAAFSSFSLPIEKHQNIAEAIGGYFKSEQVERKCDLFGSSRRKVMKKIDIHLDIYLMKYVEENKSRQPIPRGTSAHQFPNGTQPESSATQYQTTVTSYPSTKTPLRWSPVIRPEKYYPETPTQSRWSSSKLPWYINCGERHGERHSSSTQNQ</sequence>
<dbReference type="EMBL" id="CACVKT020001345">
    <property type="protein sequence ID" value="CAC5366795.1"/>
    <property type="molecule type" value="Genomic_DNA"/>
</dbReference>
<dbReference type="Proteomes" id="UP000507470">
    <property type="component" value="Unassembled WGS sequence"/>
</dbReference>
<evidence type="ECO:0000313" key="2">
    <source>
        <dbReference type="EMBL" id="CAC5366795.1"/>
    </source>
</evidence>
<feature type="compositionally biased region" description="Polar residues" evidence="1">
    <location>
        <begin position="236"/>
        <end position="265"/>
    </location>
</feature>
<feature type="region of interest" description="Disordered" evidence="1">
    <location>
        <begin position="228"/>
        <end position="268"/>
    </location>
</feature>
<accession>A0A6J8AEF9</accession>
<evidence type="ECO:0000313" key="3">
    <source>
        <dbReference type="Proteomes" id="UP000507470"/>
    </source>
</evidence>
<dbReference type="OrthoDB" id="6144368at2759"/>
<reference evidence="2 3" key="1">
    <citation type="submission" date="2020-06" db="EMBL/GenBank/DDBJ databases">
        <authorList>
            <person name="Li R."/>
            <person name="Bekaert M."/>
        </authorList>
    </citation>
    <scope>NUCLEOTIDE SEQUENCE [LARGE SCALE GENOMIC DNA]</scope>
    <source>
        <strain evidence="3">wild</strain>
    </source>
</reference>